<dbReference type="GO" id="GO:0006082">
    <property type="term" value="P:organic acid metabolic process"/>
    <property type="evidence" value="ECO:0007669"/>
    <property type="project" value="TreeGrafter"/>
</dbReference>
<dbReference type="InterPro" id="IPR002401">
    <property type="entry name" value="Cyt_P450_E_grp-I"/>
</dbReference>
<sequence>MNIIAGGQYGLAFEDNNIVKEQRKFALKSLHEIGFGSAALEDSVYHYAQEIVTRWTKMGNEHVDVTENIIRAIGNVIWHVTFGINLEFDNPIILEFRRLQLALIPLLASPFMMFVELFPILRKIDFLIGSPTKRLMEVSSESHVMLKEAINTTQQSFNPDNEPSCYIEAFLAEQKNREEAGKPIGDAPRFHYKTTLHFSGNFHFEQMLNTLRMCFLQLVNNPEAQRQLQKEIDDVVGDRV</sequence>
<dbReference type="GO" id="GO:0005737">
    <property type="term" value="C:cytoplasm"/>
    <property type="evidence" value="ECO:0007669"/>
    <property type="project" value="TreeGrafter"/>
</dbReference>
<dbReference type="PANTHER" id="PTHR24300">
    <property type="entry name" value="CYTOCHROME P450 508A4-RELATED"/>
    <property type="match status" value="1"/>
</dbReference>
<comment type="caution">
    <text evidence="5">The sequence shown here is derived from an EMBL/GenBank/DDBJ whole genome shotgun (WGS) entry which is preliminary data.</text>
</comment>
<evidence type="ECO:0000313" key="6">
    <source>
        <dbReference type="Proteomes" id="UP001432027"/>
    </source>
</evidence>
<dbReference type="InterPro" id="IPR001128">
    <property type="entry name" value="Cyt_P450"/>
</dbReference>
<dbReference type="GO" id="GO:0006805">
    <property type="term" value="P:xenobiotic metabolic process"/>
    <property type="evidence" value="ECO:0007669"/>
    <property type="project" value="TreeGrafter"/>
</dbReference>
<dbReference type="PRINTS" id="PR00463">
    <property type="entry name" value="EP450I"/>
</dbReference>
<dbReference type="InterPro" id="IPR050182">
    <property type="entry name" value="Cytochrome_P450_fam2"/>
</dbReference>
<evidence type="ECO:0000256" key="3">
    <source>
        <dbReference type="ARBA" id="ARBA00023004"/>
    </source>
</evidence>
<dbReference type="GO" id="GO:0016712">
    <property type="term" value="F:oxidoreductase activity, acting on paired donors, with incorporation or reduction of molecular oxygen, reduced flavin or flavoprotein as one donor, and incorporation of one atom of oxygen"/>
    <property type="evidence" value="ECO:0007669"/>
    <property type="project" value="TreeGrafter"/>
</dbReference>
<keyword evidence="2" id="KW-0479">Metal-binding</keyword>
<dbReference type="PANTHER" id="PTHR24300:SF338">
    <property type="entry name" value="CYTOCHROME P450 CYP36A1-RELATED"/>
    <property type="match status" value="1"/>
</dbReference>
<dbReference type="GO" id="GO:0005506">
    <property type="term" value="F:iron ion binding"/>
    <property type="evidence" value="ECO:0007669"/>
    <property type="project" value="InterPro"/>
</dbReference>
<organism evidence="5 6">
    <name type="scientific">Pristionchus entomophagus</name>
    <dbReference type="NCBI Taxonomy" id="358040"/>
    <lineage>
        <taxon>Eukaryota</taxon>
        <taxon>Metazoa</taxon>
        <taxon>Ecdysozoa</taxon>
        <taxon>Nematoda</taxon>
        <taxon>Chromadorea</taxon>
        <taxon>Rhabditida</taxon>
        <taxon>Rhabditina</taxon>
        <taxon>Diplogasteromorpha</taxon>
        <taxon>Diplogasteroidea</taxon>
        <taxon>Neodiplogasteridae</taxon>
        <taxon>Pristionchus</taxon>
    </lineage>
</organism>
<proteinExistence type="inferred from homology"/>
<keyword evidence="6" id="KW-1185">Reference proteome</keyword>
<reference evidence="5" key="1">
    <citation type="submission" date="2023-10" db="EMBL/GenBank/DDBJ databases">
        <title>Genome assembly of Pristionchus species.</title>
        <authorList>
            <person name="Yoshida K."/>
            <person name="Sommer R.J."/>
        </authorList>
    </citation>
    <scope>NUCLEOTIDE SEQUENCE</scope>
    <source>
        <strain evidence="5">RS0144</strain>
    </source>
</reference>
<evidence type="ECO:0000256" key="4">
    <source>
        <dbReference type="ARBA" id="ARBA00023033"/>
    </source>
</evidence>
<evidence type="ECO:0000256" key="1">
    <source>
        <dbReference type="ARBA" id="ARBA00010617"/>
    </source>
</evidence>
<name>A0AAV5U5X7_9BILA</name>
<dbReference type="Proteomes" id="UP001432027">
    <property type="component" value="Unassembled WGS sequence"/>
</dbReference>
<dbReference type="AlphaFoldDB" id="A0AAV5U5X7"/>
<evidence type="ECO:0000313" key="5">
    <source>
        <dbReference type="EMBL" id="GMT01509.1"/>
    </source>
</evidence>
<dbReference type="Pfam" id="PF00067">
    <property type="entry name" value="p450"/>
    <property type="match status" value="1"/>
</dbReference>
<dbReference type="Gene3D" id="1.10.630.10">
    <property type="entry name" value="Cytochrome P450"/>
    <property type="match status" value="1"/>
</dbReference>
<dbReference type="EMBL" id="BTSX01000005">
    <property type="protein sequence ID" value="GMT01509.1"/>
    <property type="molecule type" value="Genomic_DNA"/>
</dbReference>
<dbReference type="InterPro" id="IPR036396">
    <property type="entry name" value="Cyt_P450_sf"/>
</dbReference>
<keyword evidence="3" id="KW-0408">Iron</keyword>
<evidence type="ECO:0008006" key="7">
    <source>
        <dbReference type="Google" id="ProtNLM"/>
    </source>
</evidence>
<gene>
    <name evidence="5" type="ORF">PENTCL1PPCAC_23683</name>
</gene>
<keyword evidence="4" id="KW-0503">Monooxygenase</keyword>
<feature type="non-terminal residue" evidence="5">
    <location>
        <position position="240"/>
    </location>
</feature>
<protein>
    <recommendedName>
        <fullName evidence="7">Cytochrome P450</fullName>
    </recommendedName>
</protein>
<evidence type="ECO:0000256" key="2">
    <source>
        <dbReference type="ARBA" id="ARBA00022723"/>
    </source>
</evidence>
<keyword evidence="4" id="KW-0560">Oxidoreductase</keyword>
<dbReference type="GO" id="GO:0020037">
    <property type="term" value="F:heme binding"/>
    <property type="evidence" value="ECO:0007669"/>
    <property type="project" value="InterPro"/>
</dbReference>
<accession>A0AAV5U5X7</accession>
<dbReference type="SUPFAM" id="SSF48264">
    <property type="entry name" value="Cytochrome P450"/>
    <property type="match status" value="1"/>
</dbReference>
<comment type="similarity">
    <text evidence="1">Belongs to the cytochrome P450 family.</text>
</comment>